<name>A0A344TR27_9BACT</name>
<protein>
    <submittedName>
        <fullName evidence="1">Uncharacterized protein</fullName>
    </submittedName>
</protein>
<dbReference type="Proteomes" id="UP000251993">
    <property type="component" value="Chromosome"/>
</dbReference>
<dbReference type="AlphaFoldDB" id="A0A344TR27"/>
<sequence length="237" mass="25046">MHNIDRTVGETGFEFGNEFGQESFEFGNETFEFGNETFEFGNEMSGEMHEALEMELATELLSVSNEAELEQFLGGLFKKVASGVSNFAKSSAGKALGGMLKSVAKKALPIAGAALGNLVVPGVGGAIGGKLAGMAGKAFGLELEGLSAEDREFEVARAYVRFASDAARRTARSPQLSYQPQQAARTAMIESARRYAPGLMSAPTSYGSNAYPSSTPTGGGRSGRWVRRGSSIIIYGI</sequence>
<evidence type="ECO:0000313" key="2">
    <source>
        <dbReference type="Proteomes" id="UP000251993"/>
    </source>
</evidence>
<proteinExistence type="predicted"/>
<organism evidence="1 2">
    <name type="scientific">Runella rosea</name>
    <dbReference type="NCBI Taxonomy" id="2259595"/>
    <lineage>
        <taxon>Bacteria</taxon>
        <taxon>Pseudomonadati</taxon>
        <taxon>Bacteroidota</taxon>
        <taxon>Cytophagia</taxon>
        <taxon>Cytophagales</taxon>
        <taxon>Spirosomataceae</taxon>
        <taxon>Runella</taxon>
    </lineage>
</organism>
<evidence type="ECO:0000313" key="1">
    <source>
        <dbReference type="EMBL" id="AXE21098.1"/>
    </source>
</evidence>
<accession>A0A344TR27</accession>
<dbReference type="OrthoDB" id="883703at2"/>
<gene>
    <name evidence="1" type="ORF">DR864_26860</name>
</gene>
<keyword evidence="2" id="KW-1185">Reference proteome</keyword>
<reference evidence="1 2" key="1">
    <citation type="submission" date="2018-07" db="EMBL/GenBank/DDBJ databases">
        <title>Genome sequencing of Runella.</title>
        <authorList>
            <person name="Baek M.-G."/>
            <person name="Yi H."/>
        </authorList>
    </citation>
    <scope>NUCLEOTIDE SEQUENCE [LARGE SCALE GENOMIC DNA]</scope>
    <source>
        <strain evidence="1 2">HYN0085</strain>
    </source>
</reference>
<dbReference type="RefSeq" id="WP_114069860.1">
    <property type="nucleotide sequence ID" value="NZ_CP030850.1"/>
</dbReference>
<dbReference type="KEGG" id="run:DR864_26860"/>
<dbReference type="EMBL" id="CP030850">
    <property type="protein sequence ID" value="AXE21098.1"/>
    <property type="molecule type" value="Genomic_DNA"/>
</dbReference>